<accession>H0XNW6</accession>
<reference evidence="4" key="3">
    <citation type="submission" date="2025-09" db="UniProtKB">
        <authorList>
            <consortium name="Ensembl"/>
        </authorList>
    </citation>
    <scope>IDENTIFICATION</scope>
</reference>
<sequence length="217" mass="24945">PESCPIAFLLGQHELHHSLHHLHHQLPVPGLCLGIQSQCPTCQQSSQHLCRCQRLWPSSHQLLRQLEIRGLGGDVGQGLAGMGSIWKFNDNLASYLDVVRKLETNNWRLESKLWNKGPQDQDWVLYFKTVKDVKAQIFENPMDNAHMFLQVDNAVLAADNFGVEYEKKLTRCQSVETDIRGLHKVIDDNVTQLKQETDIKEKLFFMKKNHQEEVKGL</sequence>
<keyword evidence="5" id="KW-1185">Reference proteome</keyword>
<dbReference type="Ensembl" id="ENSOGAT00000031244.1">
    <property type="protein sequence ID" value="ENSOGAP00000017807.1"/>
    <property type="gene ID" value="ENSOGAG00000025415.1"/>
</dbReference>
<dbReference type="GO" id="GO:0045095">
    <property type="term" value="C:keratin filament"/>
    <property type="evidence" value="ECO:0007669"/>
    <property type="project" value="TreeGrafter"/>
</dbReference>
<proteinExistence type="predicted"/>
<dbReference type="AlphaFoldDB" id="H0XNW6"/>
<dbReference type="InParanoid" id="H0XNW6"/>
<evidence type="ECO:0000256" key="2">
    <source>
        <dbReference type="ARBA" id="ARBA00023054"/>
    </source>
</evidence>
<organism evidence="4 5">
    <name type="scientific">Otolemur garnettii</name>
    <name type="common">Small-eared galago</name>
    <name type="synonym">Garnett's greater bushbaby</name>
    <dbReference type="NCBI Taxonomy" id="30611"/>
    <lineage>
        <taxon>Eukaryota</taxon>
        <taxon>Metazoa</taxon>
        <taxon>Chordata</taxon>
        <taxon>Craniata</taxon>
        <taxon>Vertebrata</taxon>
        <taxon>Euteleostomi</taxon>
        <taxon>Mammalia</taxon>
        <taxon>Eutheria</taxon>
        <taxon>Euarchontoglires</taxon>
        <taxon>Primates</taxon>
        <taxon>Strepsirrhini</taxon>
        <taxon>Lorisiformes</taxon>
        <taxon>Galagidae</taxon>
        <taxon>Otolemur</taxon>
    </lineage>
</organism>
<reference evidence="4" key="2">
    <citation type="submission" date="2025-08" db="UniProtKB">
        <authorList>
            <consortium name="Ensembl"/>
        </authorList>
    </citation>
    <scope>IDENTIFICATION</scope>
</reference>
<evidence type="ECO:0000259" key="3">
    <source>
        <dbReference type="Pfam" id="PF00038"/>
    </source>
</evidence>
<reference evidence="5" key="1">
    <citation type="submission" date="2011-03" db="EMBL/GenBank/DDBJ databases">
        <title>Version 3 of the genome sequence of Otolemur garnettii (Bushbaby).</title>
        <authorList>
            <consortium name="The Broad Institute Genome Sequencing Platform"/>
            <person name="Di Palma F."/>
            <person name="Johnson J."/>
            <person name="Lander E.S."/>
            <person name="Lindblad-Toh K."/>
            <person name="Jaffe D.B."/>
            <person name="Gnerre S."/>
            <person name="MacCallum I."/>
            <person name="Przybylski D."/>
            <person name="Ribeiro F.J."/>
            <person name="Burton J.N."/>
            <person name="Walker B.J."/>
            <person name="Sharpe T."/>
            <person name="Hall G."/>
        </authorList>
    </citation>
    <scope>NUCLEOTIDE SEQUENCE [LARGE SCALE GENOMIC DNA]</scope>
</reference>
<dbReference type="Gene3D" id="1.20.5.1160">
    <property type="entry name" value="Vasodilator-stimulated phosphoprotein"/>
    <property type="match status" value="1"/>
</dbReference>
<name>H0XNW6_OTOGA</name>
<dbReference type="InterPro" id="IPR039008">
    <property type="entry name" value="IF_rod_dom"/>
</dbReference>
<evidence type="ECO:0000256" key="1">
    <source>
        <dbReference type="ARBA" id="ARBA00022754"/>
    </source>
</evidence>
<dbReference type="PANTHER" id="PTHR23239">
    <property type="entry name" value="INTERMEDIATE FILAMENT"/>
    <property type="match status" value="1"/>
</dbReference>
<dbReference type="HOGENOM" id="CLU_012560_1_1_1"/>
<dbReference type="EMBL" id="AAQR03071170">
    <property type="status" value="NOT_ANNOTATED_CDS"/>
    <property type="molecule type" value="Genomic_DNA"/>
</dbReference>
<dbReference type="InterPro" id="IPR002957">
    <property type="entry name" value="Keratin_I"/>
</dbReference>
<keyword evidence="1" id="KW-0403">Intermediate filament</keyword>
<dbReference type="GeneTree" id="ENSGT00940000153309"/>
<dbReference type="GO" id="GO:0005198">
    <property type="term" value="F:structural molecule activity"/>
    <property type="evidence" value="ECO:0007669"/>
    <property type="project" value="InterPro"/>
</dbReference>
<dbReference type="eggNOG" id="ENOG502QUS8">
    <property type="taxonomic scope" value="Eukaryota"/>
</dbReference>
<feature type="domain" description="IF rod" evidence="3">
    <location>
        <begin position="87"/>
        <end position="217"/>
    </location>
</feature>
<dbReference type="PANTHER" id="PTHR23239:SF361">
    <property type="entry name" value="IF ROD DOMAIN-CONTAINING PROTEIN"/>
    <property type="match status" value="1"/>
</dbReference>
<dbReference type="GO" id="GO:0045104">
    <property type="term" value="P:intermediate filament cytoskeleton organization"/>
    <property type="evidence" value="ECO:0007669"/>
    <property type="project" value="TreeGrafter"/>
</dbReference>
<keyword evidence="2" id="KW-0175">Coiled coil</keyword>
<evidence type="ECO:0000313" key="4">
    <source>
        <dbReference type="Ensembl" id="ENSOGAP00000017807.1"/>
    </source>
</evidence>
<protein>
    <recommendedName>
        <fullName evidence="3">IF rod domain-containing protein</fullName>
    </recommendedName>
</protein>
<dbReference type="Proteomes" id="UP000005225">
    <property type="component" value="Unassembled WGS sequence"/>
</dbReference>
<evidence type="ECO:0000313" key="5">
    <source>
        <dbReference type="Proteomes" id="UP000005225"/>
    </source>
</evidence>
<dbReference type="STRING" id="30611.ENSOGAP00000017807"/>
<dbReference type="Pfam" id="PF00038">
    <property type="entry name" value="Filament"/>
    <property type="match status" value="1"/>
</dbReference>